<evidence type="ECO:0000256" key="3">
    <source>
        <dbReference type="ARBA" id="ARBA00022722"/>
    </source>
</evidence>
<evidence type="ECO:0000259" key="8">
    <source>
        <dbReference type="Pfam" id="PF01850"/>
    </source>
</evidence>
<accession>A0ABV0B639</accession>
<protein>
    <submittedName>
        <fullName evidence="9">PIN domain-containing protein</fullName>
    </submittedName>
</protein>
<sequence length="165" mass="17770">MYLLDTPIVLELRGAKASGADAKLIAWAGGVPRQSLFLSALSLLELETGATRLAADRDKAGAAALRDWIEGPVARAFEGRILALDAAVMRRAARLSYADMRDALIAATALEQGLTLVTRKAAAFKAGKVRLFNPMGYTPEADSLDDWRQATKGPSPWLRGLFNRS</sequence>
<organism evidence="9 10">
    <name type="scientific">Sphingomonas rustica</name>
    <dbReference type="NCBI Taxonomy" id="3103142"/>
    <lineage>
        <taxon>Bacteria</taxon>
        <taxon>Pseudomonadati</taxon>
        <taxon>Pseudomonadota</taxon>
        <taxon>Alphaproteobacteria</taxon>
        <taxon>Sphingomonadales</taxon>
        <taxon>Sphingomonadaceae</taxon>
        <taxon>Sphingomonas</taxon>
    </lineage>
</organism>
<dbReference type="RefSeq" id="WP_346246072.1">
    <property type="nucleotide sequence ID" value="NZ_JBDIZK010000004.1"/>
</dbReference>
<dbReference type="SUPFAM" id="SSF88723">
    <property type="entry name" value="PIN domain-like"/>
    <property type="match status" value="1"/>
</dbReference>
<feature type="domain" description="PIN" evidence="8">
    <location>
        <begin position="2"/>
        <end position="119"/>
    </location>
</feature>
<evidence type="ECO:0000313" key="10">
    <source>
        <dbReference type="Proteomes" id="UP001427805"/>
    </source>
</evidence>
<dbReference type="InterPro" id="IPR029060">
    <property type="entry name" value="PIN-like_dom_sf"/>
</dbReference>
<evidence type="ECO:0000256" key="2">
    <source>
        <dbReference type="ARBA" id="ARBA00022649"/>
    </source>
</evidence>
<keyword evidence="2" id="KW-1277">Toxin-antitoxin system</keyword>
<keyword evidence="4" id="KW-0479">Metal-binding</keyword>
<comment type="similarity">
    <text evidence="7">Belongs to the PINc/VapC protein family.</text>
</comment>
<keyword evidence="5" id="KW-0378">Hydrolase</keyword>
<dbReference type="Gene3D" id="3.40.50.1010">
    <property type="entry name" value="5'-nuclease"/>
    <property type="match status" value="1"/>
</dbReference>
<proteinExistence type="inferred from homology"/>
<gene>
    <name evidence="9" type="ORF">TPR58_07815</name>
</gene>
<dbReference type="InterPro" id="IPR002716">
    <property type="entry name" value="PIN_dom"/>
</dbReference>
<comment type="caution">
    <text evidence="9">The sequence shown here is derived from an EMBL/GenBank/DDBJ whole genome shotgun (WGS) entry which is preliminary data.</text>
</comment>
<keyword evidence="10" id="KW-1185">Reference proteome</keyword>
<evidence type="ECO:0000313" key="9">
    <source>
        <dbReference type="EMBL" id="MEN3747069.1"/>
    </source>
</evidence>
<dbReference type="EMBL" id="JBDIZK010000004">
    <property type="protein sequence ID" value="MEN3747069.1"/>
    <property type="molecule type" value="Genomic_DNA"/>
</dbReference>
<name>A0ABV0B639_9SPHN</name>
<evidence type="ECO:0000256" key="7">
    <source>
        <dbReference type="ARBA" id="ARBA00038093"/>
    </source>
</evidence>
<evidence type="ECO:0000256" key="4">
    <source>
        <dbReference type="ARBA" id="ARBA00022723"/>
    </source>
</evidence>
<dbReference type="Pfam" id="PF01850">
    <property type="entry name" value="PIN"/>
    <property type="match status" value="1"/>
</dbReference>
<evidence type="ECO:0000256" key="5">
    <source>
        <dbReference type="ARBA" id="ARBA00022801"/>
    </source>
</evidence>
<dbReference type="Proteomes" id="UP001427805">
    <property type="component" value="Unassembled WGS sequence"/>
</dbReference>
<keyword evidence="6" id="KW-0460">Magnesium</keyword>
<keyword evidence="3" id="KW-0540">Nuclease</keyword>
<evidence type="ECO:0000256" key="1">
    <source>
        <dbReference type="ARBA" id="ARBA00001946"/>
    </source>
</evidence>
<comment type="cofactor">
    <cofactor evidence="1">
        <name>Mg(2+)</name>
        <dbReference type="ChEBI" id="CHEBI:18420"/>
    </cofactor>
</comment>
<dbReference type="PANTHER" id="PTHR33653:SF1">
    <property type="entry name" value="RIBONUCLEASE VAPC2"/>
    <property type="match status" value="1"/>
</dbReference>
<reference evidence="9 10" key="1">
    <citation type="submission" date="2024-05" db="EMBL/GenBank/DDBJ databases">
        <title>Sphingomonas sp. HF-S3 16S ribosomal RNA gene Genome sequencing and assembly.</title>
        <authorList>
            <person name="Lee H."/>
        </authorList>
    </citation>
    <scope>NUCLEOTIDE SEQUENCE [LARGE SCALE GENOMIC DNA]</scope>
    <source>
        <strain evidence="9 10">HF-S3</strain>
    </source>
</reference>
<evidence type="ECO:0000256" key="6">
    <source>
        <dbReference type="ARBA" id="ARBA00022842"/>
    </source>
</evidence>
<dbReference type="PANTHER" id="PTHR33653">
    <property type="entry name" value="RIBONUCLEASE VAPC2"/>
    <property type="match status" value="1"/>
</dbReference>
<dbReference type="InterPro" id="IPR050556">
    <property type="entry name" value="Type_II_TA_system_RNase"/>
</dbReference>